<keyword evidence="3" id="KW-0378">Hydrolase</keyword>
<dbReference type="Proteomes" id="UP000435243">
    <property type="component" value="Unassembled WGS sequence"/>
</dbReference>
<organism evidence="3 4">
    <name type="scientific">Alteraurantiacibacter aestuarii</name>
    <dbReference type="NCBI Taxonomy" id="650004"/>
    <lineage>
        <taxon>Bacteria</taxon>
        <taxon>Pseudomonadati</taxon>
        <taxon>Pseudomonadota</taxon>
        <taxon>Alphaproteobacteria</taxon>
        <taxon>Sphingomonadales</taxon>
        <taxon>Erythrobacteraceae</taxon>
        <taxon>Alteraurantiacibacter</taxon>
    </lineage>
</organism>
<dbReference type="CDD" id="cd01830">
    <property type="entry name" value="XynE_like"/>
    <property type="match status" value="1"/>
</dbReference>
<dbReference type="PANTHER" id="PTHR43784:SF2">
    <property type="entry name" value="GDSL-LIKE LIPASE_ACYLHYDROLASE, PUTATIVE (AFU_ORTHOLOGUE AFUA_2G00820)-RELATED"/>
    <property type="match status" value="1"/>
</dbReference>
<protein>
    <submittedName>
        <fullName evidence="3">SGNH/GDSL hydrolase family protein</fullName>
    </submittedName>
</protein>
<reference evidence="3 4" key="1">
    <citation type="submission" date="2019-12" db="EMBL/GenBank/DDBJ databases">
        <title>Genomic-based taxomic classification of the family Erythrobacteraceae.</title>
        <authorList>
            <person name="Xu L."/>
        </authorList>
    </citation>
    <scope>NUCLEOTIDE SEQUENCE [LARGE SCALE GENOMIC DNA]</scope>
    <source>
        <strain evidence="3 4">JCM 16339</strain>
    </source>
</reference>
<feature type="domain" description="SGNH hydrolase-type esterase" evidence="2">
    <location>
        <begin position="206"/>
        <end position="403"/>
    </location>
</feature>
<evidence type="ECO:0000259" key="2">
    <source>
        <dbReference type="Pfam" id="PF13472"/>
    </source>
</evidence>
<dbReference type="Pfam" id="PF13472">
    <property type="entry name" value="Lipase_GDSL_2"/>
    <property type="match status" value="1"/>
</dbReference>
<keyword evidence="4" id="KW-1185">Reference proteome</keyword>
<evidence type="ECO:0000256" key="1">
    <source>
        <dbReference type="SAM" id="SignalP"/>
    </source>
</evidence>
<feature type="signal peptide" evidence="1">
    <location>
        <begin position="1"/>
        <end position="25"/>
    </location>
</feature>
<dbReference type="GO" id="GO:0016788">
    <property type="term" value="F:hydrolase activity, acting on ester bonds"/>
    <property type="evidence" value="ECO:0007669"/>
    <property type="project" value="UniProtKB-ARBA"/>
</dbReference>
<sequence>MRLKFAALALAGSLMAGSMATAAHANHHEGGMWVASWTASPHAPLGGEGPFAAASYDDVTISQILRVSEGGENIRVRFSNRYGQQPLHIGQARVVLIDDDNNEIAGTSRALTFGGEASAVIPRGAPFATDAVALNVPDLARMKVEFYLPDDTGPCTCHLTGTDTLAVSPTGNHVGQSWEPVSTANHRAFLSVVELESADALGTIVAFGDSITDGVGSTPGANRRWPDILANRLQDAGLEYAVANAAISGNRVLSPGMGESALARFDEDVLSLPNVEYLIIFEGVNDIGNRYGPQRGGVGGLTIDQPQIDVPQMIAGFRQLIARAHEKGIKVIGSPIGPYKGASYWTEEGEAARQAINSWILNSGEFDATVRIDTAFADPADPAAMRDGYHMGDFLHGSDAGLQAVGESIDLSLFAAE</sequence>
<feature type="chain" id="PRO_5032302559" evidence="1">
    <location>
        <begin position="26"/>
        <end position="417"/>
    </location>
</feature>
<comment type="caution">
    <text evidence="3">The sequence shown here is derived from an EMBL/GenBank/DDBJ whole genome shotgun (WGS) entry which is preliminary data.</text>
</comment>
<proteinExistence type="predicted"/>
<evidence type="ECO:0000313" key="4">
    <source>
        <dbReference type="Proteomes" id="UP000435243"/>
    </source>
</evidence>
<accession>A0A844ZLC1</accession>
<name>A0A844ZLC1_9SPHN</name>
<dbReference type="Gene3D" id="3.40.50.1110">
    <property type="entry name" value="SGNH hydrolase"/>
    <property type="match status" value="1"/>
</dbReference>
<dbReference type="InterPro" id="IPR036514">
    <property type="entry name" value="SGNH_hydro_sf"/>
</dbReference>
<evidence type="ECO:0000313" key="3">
    <source>
        <dbReference type="EMBL" id="MXO88364.1"/>
    </source>
</evidence>
<dbReference type="OrthoDB" id="1828825at2"/>
<dbReference type="SUPFAM" id="SSF52266">
    <property type="entry name" value="SGNH hydrolase"/>
    <property type="match status" value="1"/>
</dbReference>
<keyword evidence="1" id="KW-0732">Signal</keyword>
<dbReference type="EMBL" id="WTYY01000003">
    <property type="protein sequence ID" value="MXO88364.1"/>
    <property type="molecule type" value="Genomic_DNA"/>
</dbReference>
<dbReference type="PANTHER" id="PTHR43784">
    <property type="entry name" value="GDSL-LIKE LIPASE/ACYLHYDROLASE, PUTATIVE (AFU_ORTHOLOGUE AFUA_2G00820)-RELATED"/>
    <property type="match status" value="1"/>
</dbReference>
<dbReference type="RefSeq" id="WP_160590579.1">
    <property type="nucleotide sequence ID" value="NZ_BAAAFP010000001.1"/>
</dbReference>
<gene>
    <name evidence="3" type="ORF">GRI32_06390</name>
</gene>
<dbReference type="InterPro" id="IPR053140">
    <property type="entry name" value="GDSL_Rv0518-like"/>
</dbReference>
<dbReference type="AlphaFoldDB" id="A0A844ZLC1"/>
<dbReference type="InterPro" id="IPR013830">
    <property type="entry name" value="SGNH_hydro"/>
</dbReference>